<reference evidence="5 6" key="1">
    <citation type="submission" date="2016-07" db="EMBL/GenBank/DDBJ databases">
        <title>Pervasive Adenine N6-methylation of Active Genes in Fungi.</title>
        <authorList>
            <consortium name="DOE Joint Genome Institute"/>
            <person name="Mondo S.J."/>
            <person name="Dannebaum R.O."/>
            <person name="Kuo R.C."/>
            <person name="Labutti K."/>
            <person name="Haridas S."/>
            <person name="Kuo A."/>
            <person name="Salamov A."/>
            <person name="Ahrendt S.R."/>
            <person name="Lipzen A."/>
            <person name="Sullivan W."/>
            <person name="Andreopoulos W.B."/>
            <person name="Clum A."/>
            <person name="Lindquist E."/>
            <person name="Daum C."/>
            <person name="Ramamoorthy G.K."/>
            <person name="Gryganskyi A."/>
            <person name="Culley D."/>
            <person name="Magnuson J.K."/>
            <person name="James T.Y."/>
            <person name="O'Malley M.A."/>
            <person name="Stajich J.E."/>
            <person name="Spatafora J.W."/>
            <person name="Visel A."/>
            <person name="Grigoriev I.V."/>
        </authorList>
    </citation>
    <scope>NUCLEOTIDE SEQUENCE [LARGE SCALE GENOMIC DNA]</scope>
    <source>
        <strain evidence="5 6">12-1054</strain>
    </source>
</reference>
<evidence type="ECO:0000313" key="5">
    <source>
        <dbReference type="EMBL" id="ORY83267.1"/>
    </source>
</evidence>
<accession>A0A1Y2FI44</accession>
<dbReference type="AlphaFoldDB" id="A0A1Y2FI44"/>
<keyword evidence="6" id="KW-1185">Reference proteome</keyword>
<dbReference type="Pfam" id="PF05368">
    <property type="entry name" value="NmrA"/>
    <property type="match status" value="1"/>
</dbReference>
<dbReference type="SUPFAM" id="SSF51735">
    <property type="entry name" value="NAD(P)-binding Rossmann-fold domains"/>
    <property type="match status" value="1"/>
</dbReference>
<evidence type="ECO:0000256" key="1">
    <source>
        <dbReference type="ARBA" id="ARBA00005725"/>
    </source>
</evidence>
<organism evidence="5 6">
    <name type="scientific">Protomyces lactucae-debilis</name>
    <dbReference type="NCBI Taxonomy" id="2754530"/>
    <lineage>
        <taxon>Eukaryota</taxon>
        <taxon>Fungi</taxon>
        <taxon>Dikarya</taxon>
        <taxon>Ascomycota</taxon>
        <taxon>Taphrinomycotina</taxon>
        <taxon>Taphrinomycetes</taxon>
        <taxon>Taphrinales</taxon>
        <taxon>Protomycetaceae</taxon>
        <taxon>Protomyces</taxon>
    </lineage>
</organism>
<dbReference type="Proteomes" id="UP000193685">
    <property type="component" value="Unassembled WGS sequence"/>
</dbReference>
<evidence type="ECO:0000256" key="3">
    <source>
        <dbReference type="ARBA" id="ARBA00023002"/>
    </source>
</evidence>
<dbReference type="GO" id="GO:0016491">
    <property type="term" value="F:oxidoreductase activity"/>
    <property type="evidence" value="ECO:0007669"/>
    <property type="project" value="UniProtKB-KW"/>
</dbReference>
<keyword evidence="2" id="KW-0521">NADP</keyword>
<dbReference type="PANTHER" id="PTHR47706:SF4">
    <property type="entry name" value="NMRA-LIKE DOMAIN-CONTAINING PROTEIN"/>
    <property type="match status" value="1"/>
</dbReference>
<gene>
    <name evidence="5" type="ORF">BCR37DRAFT_379294</name>
</gene>
<evidence type="ECO:0000256" key="2">
    <source>
        <dbReference type="ARBA" id="ARBA00022857"/>
    </source>
</evidence>
<dbReference type="OMA" id="FAITTEH"/>
<sequence>MPAFTKFVVAGGTGKIGRQISLALLERGFQVTVLSRKETDAELTQKGAKLAIADYSSDSQLTDLLRGSQVVINTLGMESFAADLQTTLAKAAKAAGVQLFVSNDFGVDYDIIQAHDQLDLHAFVQGKADFAQTLKEIGLDSLQFYTGFFDSALAWLFQADTEKRTARIPGTGDRPFAITTEHEVGQFVATAFQNLKEEELRNTTLRFASTVLSPNELFKQVGDYKIEYAPVEDSERAAKDLSLGLESFAGWLRLVIMHGAMSWEGTNDSERIGYKPTDDVFANLR</sequence>
<dbReference type="InterPro" id="IPR036291">
    <property type="entry name" value="NAD(P)-bd_dom_sf"/>
</dbReference>
<dbReference type="EMBL" id="MCFI01000008">
    <property type="protein sequence ID" value="ORY83267.1"/>
    <property type="molecule type" value="Genomic_DNA"/>
</dbReference>
<evidence type="ECO:0000259" key="4">
    <source>
        <dbReference type="Pfam" id="PF05368"/>
    </source>
</evidence>
<proteinExistence type="inferred from homology"/>
<dbReference type="GeneID" id="63785827"/>
<evidence type="ECO:0000313" key="6">
    <source>
        <dbReference type="Proteomes" id="UP000193685"/>
    </source>
</evidence>
<dbReference type="Gene3D" id="3.40.50.720">
    <property type="entry name" value="NAD(P)-binding Rossmann-like Domain"/>
    <property type="match status" value="1"/>
</dbReference>
<name>A0A1Y2FI44_PROLT</name>
<dbReference type="PANTHER" id="PTHR47706">
    <property type="entry name" value="NMRA-LIKE FAMILY PROTEIN"/>
    <property type="match status" value="1"/>
</dbReference>
<protein>
    <recommendedName>
        <fullName evidence="4">NmrA-like domain-containing protein</fullName>
    </recommendedName>
</protein>
<comment type="similarity">
    <text evidence="1">Belongs to the NmrA-type oxidoreductase family. Isoflavone reductase subfamily.</text>
</comment>
<dbReference type="InterPro" id="IPR008030">
    <property type="entry name" value="NmrA-like"/>
</dbReference>
<dbReference type="STRING" id="56484.A0A1Y2FI44"/>
<dbReference type="RefSeq" id="XP_040725848.1">
    <property type="nucleotide sequence ID" value="XM_040869228.1"/>
</dbReference>
<comment type="caution">
    <text evidence="5">The sequence shown here is derived from an EMBL/GenBank/DDBJ whole genome shotgun (WGS) entry which is preliminary data.</text>
</comment>
<feature type="domain" description="NmrA-like" evidence="4">
    <location>
        <begin position="7"/>
        <end position="219"/>
    </location>
</feature>
<dbReference type="InterPro" id="IPR051609">
    <property type="entry name" value="NmrA/Isoflavone_reductase-like"/>
</dbReference>
<keyword evidence="3" id="KW-0560">Oxidoreductase</keyword>
<dbReference type="OrthoDB" id="9974981at2759"/>